<reference evidence="1 2" key="1">
    <citation type="submission" date="2016-11" db="EMBL/GenBank/DDBJ databases">
        <title>Comparative genomics of Bartonella apis.</title>
        <authorList>
            <person name="Engel P."/>
        </authorList>
    </citation>
    <scope>NUCLEOTIDE SEQUENCE [LARGE SCALE GENOMIC DNA]</scope>
    <source>
        <strain evidence="1 2">BBC0178</strain>
    </source>
</reference>
<proteinExistence type="predicted"/>
<sequence>MGKLQITPGEIISFWLDAGKDKWFGQDEQFDALIRENFLTLWRVALSGRLKHWLESDEGLLALTIILDQFPRYMFRGDPRAYCSDNDARKIAQLALEKRTDQRIAPELRGFLYMPFEHSEKIADQEKSIELFTALKMKPCCRVPKFIATSSGNSVAFLNATKLLAARPALTNRFFLIKIIIITGISSFRPKRKRLPIRK</sequence>
<evidence type="ECO:0000313" key="2">
    <source>
        <dbReference type="Proteomes" id="UP000189660"/>
    </source>
</evidence>
<dbReference type="InterPro" id="IPR010323">
    <property type="entry name" value="DUF924"/>
</dbReference>
<gene>
    <name evidence="1" type="ORF">BBC0178_015570</name>
</gene>
<name>A0A1U9MCK0_9HYPH</name>
<dbReference type="KEGG" id="bapa:BBC0178_015570"/>
<dbReference type="AlphaFoldDB" id="A0A1U9MCK0"/>
<dbReference type="Proteomes" id="UP000189660">
    <property type="component" value="Chromosome"/>
</dbReference>
<dbReference type="InterPro" id="IPR011990">
    <property type="entry name" value="TPR-like_helical_dom_sf"/>
</dbReference>
<dbReference type="EMBL" id="CP015820">
    <property type="protein sequence ID" value="AQT43016.1"/>
    <property type="molecule type" value="Genomic_DNA"/>
</dbReference>
<protein>
    <submittedName>
        <fullName evidence="1">Uncharacterized conserved protein, DUF924 family</fullName>
    </submittedName>
</protein>
<evidence type="ECO:0000313" key="1">
    <source>
        <dbReference type="EMBL" id="AQT43016.1"/>
    </source>
</evidence>
<dbReference type="Gene3D" id="1.20.58.320">
    <property type="entry name" value="TPR-like"/>
    <property type="match status" value="1"/>
</dbReference>
<dbReference type="SUPFAM" id="SSF48452">
    <property type="entry name" value="TPR-like"/>
    <property type="match status" value="1"/>
</dbReference>
<organism evidence="1 2">
    <name type="scientific">Bartonella apihabitans</name>
    <dbReference type="NCBI Taxonomy" id="2750929"/>
    <lineage>
        <taxon>Bacteria</taxon>
        <taxon>Pseudomonadati</taxon>
        <taxon>Pseudomonadota</taxon>
        <taxon>Alphaproteobacteria</taxon>
        <taxon>Hyphomicrobiales</taxon>
        <taxon>Bartonellaceae</taxon>
        <taxon>Bartonella</taxon>
    </lineage>
</organism>
<keyword evidence="2" id="KW-1185">Reference proteome</keyword>
<accession>A0A1U9MCK0</accession>
<dbReference type="Pfam" id="PF06041">
    <property type="entry name" value="DUF924"/>
    <property type="match status" value="1"/>
</dbReference>
<dbReference type="Gene3D" id="1.25.40.10">
    <property type="entry name" value="Tetratricopeptide repeat domain"/>
    <property type="match status" value="1"/>
</dbReference>